<dbReference type="RefSeq" id="XP_022158068.1">
    <property type="nucleotide sequence ID" value="XM_022302376.1"/>
</dbReference>
<dbReference type="FunFam" id="3.30.860.10:FF:000002">
    <property type="entry name" value="40S ribosomal protein S15"/>
    <property type="match status" value="1"/>
</dbReference>
<comment type="similarity">
    <text evidence="1">Belongs to the universal ribosomal protein uS19 family.</text>
</comment>
<reference evidence="5" key="1">
    <citation type="submission" date="2025-08" db="UniProtKB">
        <authorList>
            <consortium name="RefSeq"/>
        </authorList>
    </citation>
    <scope>IDENTIFICATION</scope>
    <source>
        <strain evidence="5">OHB3-1</strain>
    </source>
</reference>
<dbReference type="GO" id="GO:0003735">
    <property type="term" value="F:structural constituent of ribosome"/>
    <property type="evidence" value="ECO:0007669"/>
    <property type="project" value="InterPro"/>
</dbReference>
<protein>
    <submittedName>
        <fullName evidence="5">40S ribosomal protein S15-4-like</fullName>
    </submittedName>
</protein>
<proteinExistence type="inferred from homology"/>
<organism evidence="4 5">
    <name type="scientific">Momordica charantia</name>
    <name type="common">Bitter gourd</name>
    <name type="synonym">Balsam pear</name>
    <dbReference type="NCBI Taxonomy" id="3673"/>
    <lineage>
        <taxon>Eukaryota</taxon>
        <taxon>Viridiplantae</taxon>
        <taxon>Streptophyta</taxon>
        <taxon>Embryophyta</taxon>
        <taxon>Tracheophyta</taxon>
        <taxon>Spermatophyta</taxon>
        <taxon>Magnoliopsida</taxon>
        <taxon>eudicotyledons</taxon>
        <taxon>Gunneridae</taxon>
        <taxon>Pentapetalae</taxon>
        <taxon>rosids</taxon>
        <taxon>fabids</taxon>
        <taxon>Cucurbitales</taxon>
        <taxon>Cucurbitaceae</taxon>
        <taxon>Momordiceae</taxon>
        <taxon>Momordica</taxon>
    </lineage>
</organism>
<evidence type="ECO:0000313" key="5">
    <source>
        <dbReference type="RefSeq" id="XP_022158068.1"/>
    </source>
</evidence>
<dbReference type="HAMAP" id="MF_00531">
    <property type="entry name" value="Ribosomal_uS19"/>
    <property type="match status" value="1"/>
</dbReference>
<dbReference type="PANTHER" id="PTHR11880:SF2">
    <property type="entry name" value="SMALL RIBOSOMAL SUBUNIT PROTEIN US19"/>
    <property type="match status" value="1"/>
</dbReference>
<dbReference type="AlphaFoldDB" id="A0A6J1DV29"/>
<keyword evidence="4" id="KW-1185">Reference proteome</keyword>
<evidence type="ECO:0000256" key="3">
    <source>
        <dbReference type="ARBA" id="ARBA00023274"/>
    </source>
</evidence>
<dbReference type="GO" id="GO:0006412">
    <property type="term" value="P:translation"/>
    <property type="evidence" value="ECO:0007669"/>
    <property type="project" value="InterPro"/>
</dbReference>
<dbReference type="InterPro" id="IPR005713">
    <property type="entry name" value="Ribosomal_uS19_euk/arc"/>
</dbReference>
<dbReference type="NCBIfam" id="TIGR01025">
    <property type="entry name" value="uS19_arch"/>
    <property type="match status" value="1"/>
</dbReference>
<dbReference type="InterPro" id="IPR002222">
    <property type="entry name" value="Ribosomal_uS19"/>
</dbReference>
<dbReference type="InterPro" id="IPR023575">
    <property type="entry name" value="Ribosomal_uS19_SF"/>
</dbReference>
<dbReference type="PANTHER" id="PTHR11880">
    <property type="entry name" value="RIBOSOMAL PROTEIN S19P FAMILY MEMBER"/>
    <property type="match status" value="1"/>
</dbReference>
<dbReference type="GO" id="GO:0022627">
    <property type="term" value="C:cytosolic small ribosomal subunit"/>
    <property type="evidence" value="ECO:0007669"/>
    <property type="project" value="TreeGrafter"/>
</dbReference>
<evidence type="ECO:0000256" key="1">
    <source>
        <dbReference type="ARBA" id="ARBA00007345"/>
    </source>
</evidence>
<sequence length="150" mass="17322">MVDDNPDLAAAGVPKKMTFNKFSFHGVDLAALLNISTDELVELFIARASRRFRRNLTRKPMALIKFYVKKCETPLGEKPELVRPHVRNMIIVHEMIGSIIGVYNVKTFHQVKIKPEIICHYLAEFYVPYKLVKHDRYGIGAIHSLRFILK</sequence>
<dbReference type="OrthoDB" id="1843218at2759"/>
<dbReference type="Pfam" id="PF00203">
    <property type="entry name" value="Ribosomal_S19"/>
    <property type="match status" value="1"/>
</dbReference>
<dbReference type="Gene3D" id="3.30.860.10">
    <property type="entry name" value="30s Ribosomal Protein S19, Chain A"/>
    <property type="match status" value="1"/>
</dbReference>
<dbReference type="PIRSF" id="PIRSF002144">
    <property type="entry name" value="Ribosomal_S19"/>
    <property type="match status" value="1"/>
</dbReference>
<dbReference type="KEGG" id="mcha:111024642"/>
<dbReference type="SUPFAM" id="SSF54570">
    <property type="entry name" value="Ribosomal protein S19"/>
    <property type="match status" value="1"/>
</dbReference>
<keyword evidence="2" id="KW-0689">Ribosomal protein</keyword>
<gene>
    <name evidence="5" type="primary">LOC111024642</name>
</gene>
<evidence type="ECO:0000256" key="2">
    <source>
        <dbReference type="ARBA" id="ARBA00022980"/>
    </source>
</evidence>
<dbReference type="GO" id="GO:0000028">
    <property type="term" value="P:ribosomal small subunit assembly"/>
    <property type="evidence" value="ECO:0007669"/>
    <property type="project" value="TreeGrafter"/>
</dbReference>
<dbReference type="GeneID" id="111024642"/>
<accession>A0A6J1DV29</accession>
<dbReference type="Proteomes" id="UP000504603">
    <property type="component" value="Unplaced"/>
</dbReference>
<keyword evidence="3" id="KW-0687">Ribonucleoprotein</keyword>
<evidence type="ECO:0000313" key="4">
    <source>
        <dbReference type="Proteomes" id="UP000504603"/>
    </source>
</evidence>
<name>A0A6J1DV29_MOMCH</name>